<feature type="compositionally biased region" description="Basic residues" evidence="11">
    <location>
        <begin position="310"/>
        <end position="320"/>
    </location>
</feature>
<dbReference type="Pfam" id="PF00271">
    <property type="entry name" value="Helicase_C"/>
    <property type="match status" value="1"/>
</dbReference>
<feature type="compositionally biased region" description="Low complexity" evidence="11">
    <location>
        <begin position="1716"/>
        <end position="1735"/>
    </location>
</feature>
<dbReference type="SMART" id="SM00490">
    <property type="entry name" value="HELICc"/>
    <property type="match status" value="1"/>
</dbReference>
<evidence type="ECO:0000313" key="16">
    <source>
        <dbReference type="Proteomes" id="UP000018144"/>
    </source>
</evidence>
<proteinExistence type="predicted"/>
<feature type="compositionally biased region" description="Pro residues" evidence="11">
    <location>
        <begin position="1927"/>
        <end position="1936"/>
    </location>
</feature>
<dbReference type="GO" id="GO:0009055">
    <property type="term" value="F:electron transfer activity"/>
    <property type="evidence" value="ECO:0007669"/>
    <property type="project" value="InterPro"/>
</dbReference>
<feature type="compositionally biased region" description="Basic and acidic residues" evidence="11">
    <location>
        <begin position="1961"/>
        <end position="1975"/>
    </location>
</feature>
<feature type="compositionally biased region" description="Low complexity" evidence="11">
    <location>
        <begin position="1992"/>
        <end position="2003"/>
    </location>
</feature>
<dbReference type="InterPro" id="IPR040934">
    <property type="entry name" value="Znf-CCCH_6"/>
</dbReference>
<dbReference type="SUPFAM" id="SSF57903">
    <property type="entry name" value="FYVE/PHD zinc finger"/>
    <property type="match status" value="1"/>
</dbReference>
<feature type="region of interest" description="Disordered" evidence="11">
    <location>
        <begin position="2083"/>
        <end position="2207"/>
    </location>
</feature>
<dbReference type="SUPFAM" id="SSF52540">
    <property type="entry name" value="P-loop containing nucleoside triphosphate hydrolases"/>
    <property type="match status" value="2"/>
</dbReference>
<dbReference type="InterPro" id="IPR056616">
    <property type="entry name" value="Chromo_MIT1"/>
</dbReference>
<feature type="compositionally biased region" description="Low complexity" evidence="11">
    <location>
        <begin position="55"/>
        <end position="68"/>
    </location>
</feature>
<dbReference type="OrthoDB" id="5857104at2759"/>
<feature type="region of interest" description="Disordered" evidence="11">
    <location>
        <begin position="1421"/>
        <end position="1764"/>
    </location>
</feature>
<feature type="region of interest" description="Disordered" evidence="11">
    <location>
        <begin position="145"/>
        <end position="456"/>
    </location>
</feature>
<reference evidence="15 16" key="1">
    <citation type="journal article" date="2013" name="PLoS Genet.">
        <title>The genome and development-dependent transcriptomes of Pyronema confluens: a window into fungal evolution.</title>
        <authorList>
            <person name="Traeger S."/>
            <person name="Altegoer F."/>
            <person name="Freitag M."/>
            <person name="Gabaldon T."/>
            <person name="Kempken F."/>
            <person name="Kumar A."/>
            <person name="Marcet-Houben M."/>
            <person name="Poggeler S."/>
            <person name="Stajich J.E."/>
            <person name="Nowrousian M."/>
        </authorList>
    </citation>
    <scope>NUCLEOTIDE SEQUENCE [LARGE SCALE GENOMIC DNA]</scope>
    <source>
        <strain evidence="16">CBS 100304</strain>
        <tissue evidence="15">Vegetative mycelium</tissue>
    </source>
</reference>
<dbReference type="Pfam" id="PF23614">
    <property type="entry name" value="DUF7141"/>
    <property type="match status" value="1"/>
</dbReference>
<evidence type="ECO:0000256" key="10">
    <source>
        <dbReference type="PROSITE-ProRule" id="PRU00433"/>
    </source>
</evidence>
<dbReference type="GO" id="GO:0003677">
    <property type="term" value="F:DNA binding"/>
    <property type="evidence" value="ECO:0007669"/>
    <property type="project" value="TreeGrafter"/>
</dbReference>
<dbReference type="Gene3D" id="3.40.50.10810">
    <property type="entry name" value="Tandem AAA-ATPase domain"/>
    <property type="match status" value="1"/>
</dbReference>
<name>U4L470_PYROM</name>
<dbReference type="Gene3D" id="3.40.50.300">
    <property type="entry name" value="P-loop containing nucleotide triphosphate hydrolases"/>
    <property type="match status" value="1"/>
</dbReference>
<keyword evidence="16" id="KW-1185">Reference proteome</keyword>
<dbReference type="InterPro" id="IPR009056">
    <property type="entry name" value="Cyt_c-like_dom"/>
</dbReference>
<dbReference type="Pfam" id="PF18585">
    <property type="entry name" value="zf-CCCH_6"/>
    <property type="match status" value="1"/>
</dbReference>
<keyword evidence="8 10" id="KW-0408">Iron</keyword>
<keyword evidence="5" id="KW-0378">Hydrolase</keyword>
<evidence type="ECO:0000256" key="8">
    <source>
        <dbReference type="ARBA" id="ARBA00023004"/>
    </source>
</evidence>
<feature type="compositionally biased region" description="Basic and acidic residues" evidence="11">
    <location>
        <begin position="2033"/>
        <end position="2059"/>
    </location>
</feature>
<protein>
    <submittedName>
        <fullName evidence="15">Similar to Chromatin remodeling factor mit1 acc. no. Q9P793</fullName>
    </submittedName>
</protein>
<dbReference type="InterPro" id="IPR027417">
    <property type="entry name" value="P-loop_NTPase"/>
</dbReference>
<keyword evidence="10" id="KW-0349">Heme</keyword>
<feature type="domain" description="Helicase ATP-binding" evidence="13">
    <location>
        <begin position="886"/>
        <end position="1054"/>
    </location>
</feature>
<feature type="compositionally biased region" description="Acidic residues" evidence="11">
    <location>
        <begin position="1421"/>
        <end position="1437"/>
    </location>
</feature>
<evidence type="ECO:0000256" key="11">
    <source>
        <dbReference type="SAM" id="MobiDB-lite"/>
    </source>
</evidence>
<dbReference type="PANTHER" id="PTHR45623:SF17">
    <property type="entry name" value="CHROMODOMAIN-HELICASE-DNA-BINDING PROTEIN 3-RELATED"/>
    <property type="match status" value="1"/>
</dbReference>
<dbReference type="InterPro" id="IPR014001">
    <property type="entry name" value="Helicase_ATP-bd"/>
</dbReference>
<keyword evidence="6" id="KW-0862">Zinc</keyword>
<evidence type="ECO:0000256" key="1">
    <source>
        <dbReference type="ARBA" id="ARBA00004123"/>
    </source>
</evidence>
<feature type="domain" description="Cytochrome c" evidence="12">
    <location>
        <begin position="544"/>
        <end position="671"/>
    </location>
</feature>
<evidence type="ECO:0000256" key="5">
    <source>
        <dbReference type="ARBA" id="ARBA00022801"/>
    </source>
</evidence>
<evidence type="ECO:0000259" key="14">
    <source>
        <dbReference type="PROSITE" id="PS51194"/>
    </source>
</evidence>
<evidence type="ECO:0000256" key="3">
    <source>
        <dbReference type="ARBA" id="ARBA00022741"/>
    </source>
</evidence>
<dbReference type="STRING" id="1076935.U4L470"/>
<dbReference type="OMA" id="VWATEDG"/>
<evidence type="ECO:0000256" key="4">
    <source>
        <dbReference type="ARBA" id="ARBA00022771"/>
    </source>
</evidence>
<feature type="compositionally biased region" description="Basic and acidic residues" evidence="11">
    <location>
        <begin position="2125"/>
        <end position="2145"/>
    </location>
</feature>
<feature type="compositionally biased region" description="Pro residues" evidence="11">
    <location>
        <begin position="1653"/>
        <end position="1684"/>
    </location>
</feature>
<feature type="compositionally biased region" description="Polar residues" evidence="11">
    <location>
        <begin position="220"/>
        <end position="235"/>
    </location>
</feature>
<dbReference type="InterPro" id="IPR001965">
    <property type="entry name" value="Znf_PHD"/>
</dbReference>
<keyword evidence="3" id="KW-0547">Nucleotide-binding</keyword>
<dbReference type="GO" id="GO:0020037">
    <property type="term" value="F:heme binding"/>
    <property type="evidence" value="ECO:0007669"/>
    <property type="project" value="InterPro"/>
</dbReference>
<feature type="compositionally biased region" description="Polar residues" evidence="11">
    <location>
        <begin position="1977"/>
        <end position="1986"/>
    </location>
</feature>
<dbReference type="PROSITE" id="PS51192">
    <property type="entry name" value="HELICASE_ATP_BIND_1"/>
    <property type="match status" value="1"/>
</dbReference>
<dbReference type="Proteomes" id="UP000018144">
    <property type="component" value="Unassembled WGS sequence"/>
</dbReference>
<sequence length="2207" mass="245614">MPQAWKEVIASSPTKPANTTRKRIEIPDSDNEEDDNYSGNEAEEDAAEAMEVDSDASGGSKSGARSSSVNTRVKIVLPELGSSRDDYDVVSENSISPDAEVVKIIRHNADFKGKLSYRAKFADGTEQNLPFDRLIEIEGGQKALHRFSSGAEDSGEDSDAADNLEDSENAEESETERSPDNYPRKRQSRRLKPQTKRSANNKASEDDSNTVRPMRRVRNTRGTPRSQSARLSNVDTGDDSDKGPSTRSTRHSTRSRGNPSTTDDDEDEEPSSKRLHRSAGLRDSLPKEDSEEEEDDEDEEQEEEEEPTRKRSQRATRSRRNPSTTDDSGEEPASKRPHRSTRLQGNSTRKEDTEAEDDEEPEESTRKRPQRTTRSKGPLMEVEMLGYKSGSDDEDNSVIVLDTSTGRRTVTVPAPKATRKTTRPRAKRKTREEVQTDDDISSEAEATRKSGRKRHKKTYVEPGLEDEFETVEIKKSTQPRVIHSKETFQVLDDNSDFVRIHNTQCATCGIKSHSNDRGQLICCQGCTATYHKLCLGHRAGREHLVTKIGEDNFVLQCKRCIGRQKMKDPLTASLDRCTACHEQGTSCAPFKNPSEKKKPTGKALDARAVTPSTEVCVNLINSSENILFRCIGCHRAWHYDHLVARGPKPSKKEKITDVRTQRIMQYKFDYKCTDCLKYEGKIVIVAWRPADKEHHIPGEIFELTDFPEDEREYLVKQEDESYFHVDWMPGPWVAGAYTHRKTGFSKGRPIAIFDDDEAIPESYLRIDIVFDVEFKGKVSLGNDLEADLARINDVESAYMKFIGLDYNEVFWDKPPEEYEEERYQDWKRAYEDYIRGFYVKPATRISQKIAQTRKINFKKLEIKEQPEYIKHGTLMKYQLNGLNWLYYKWHQGDNGILADEMGLGKTVQIVAFLSVLCEEQKIWPFLIIVPQATVPNWRREIQNWAPNIRVVVYAGTDVAKTIVRDYEMFHDNGDLKCHVVVTSYDTALSDAAVLRKIPWQGLVVDEGQRLKNAQSLLYQELSQWKFNHKVLLSGTPLQNNFRELFNLLHFIDPKEINAKELEEEYGDGNLTNENAPKMLELIKPYFLRRTKAEVLTHLPPMAEVIVPVSMSALQRKLYKSVLSKDTSLIRAILSRDKKSKQIEAAKLANLLMQLRKCVSHPFIYNKEIEERTTDDPEIIHRNLVEASSKLGLLNIMLPKLKERGHRVLIFSQFLDMLDVMEDFLRGHDLKYHRLDGKLKAMDKQKGIDEFNSADTETFAFLLSTRAGGVGINLATADTVIILDPDYNPFQDIQAISRAHRIGQKDKVLVFKIVTRDTVEEKIVQIGKKKLSLAHIITDKMNNSSDDNGPTVSDIESILSYGAKKLFEDDEDESVIKYDDKSIDKLLDRSHIEATKPTDGDGEIAGEQPFSFARVWANDKGELEEEDADEFEKPEEEAPPGFWERVLEEREEEARREAEAQREELGRGRRKRNVNYILQADKEDEVDNVNDSDFSVHNSESEESQSGQDGMPPTSYDVSMDMDLGPAPAPAAPPTGLLAQDKPKVKRSRKKVFQYQLEMDMDLVPTPSPGPPPGMPAMGVFPPTGPPPGQFPPGILPPGQFPPGQFPPGQFPPGQLPPGQFPPGQFPPGQFPPGAFPPGQFPPGQFPQGQLPPGQFPPGQFPPGQFPPGQFPPGVFPPGQFPPGQFPQGQFPPGQLPPGQFPPGQFPPGHLPPGQLPPNFQQPLQQPVQQQFTQAPPATPISAPAPAPQVTPAQPINQAPQASPYGSPYGLPTPYGVSSPYAAAPPAPLCAACALSHPPGFCPLKQQPIQQCYFCKIAHFAGVSNCPHFNDLQQIQIMLEVLDAPNVTYADGVVSADIEEARLFLKMRRDEVLKGLDDELKRIDGQKGQNVPGTGRPPGMVGQVVQTQQTQQAQRAAKAKGKEKEVAPPTPADPAPAPAQAQAVPNAHTQTAQPKGAGNEIAKAHAMAEEARKMAEQMRSQKLQASATPPAVPAQLANPAQPAQTGQPVQSSQKPVRKNAFTPVNGKPSMQIKDVSKETADRVKAKEQQKLKEREKKDAAGAEPNMPSLYRNTVNALKILKSASTSAAGSPAPETAAQAVAQEPEPRDSPGVGQLSQTAAQLAITEESRAQDQAKEKEKGKSKEQETDGPEVSPGKGKGKEVVENIAGKDVMVIDLDSDEEMGDGPGAQLFNEASAASSPHVMRKKRT</sequence>
<dbReference type="GO" id="GO:0140658">
    <property type="term" value="F:ATP-dependent chromatin remodeler activity"/>
    <property type="evidence" value="ECO:0007669"/>
    <property type="project" value="TreeGrafter"/>
</dbReference>
<feature type="compositionally biased region" description="Pro residues" evidence="11">
    <location>
        <begin position="1693"/>
        <end position="1715"/>
    </location>
</feature>
<dbReference type="InterPro" id="IPR055565">
    <property type="entry name" value="DUF7141"/>
</dbReference>
<dbReference type="Pfam" id="PF23615">
    <property type="entry name" value="Chromo_MIT1"/>
    <property type="match status" value="1"/>
</dbReference>
<dbReference type="EMBL" id="HF935332">
    <property type="protein sequence ID" value="CCX07083.1"/>
    <property type="molecule type" value="Genomic_DNA"/>
</dbReference>
<feature type="region of interest" description="Disordered" evidence="11">
    <location>
        <begin position="1"/>
        <end position="72"/>
    </location>
</feature>
<dbReference type="GO" id="GO:0005524">
    <property type="term" value="F:ATP binding"/>
    <property type="evidence" value="ECO:0007669"/>
    <property type="project" value="InterPro"/>
</dbReference>
<evidence type="ECO:0000256" key="9">
    <source>
        <dbReference type="ARBA" id="ARBA00023242"/>
    </source>
</evidence>
<dbReference type="GO" id="GO:0042393">
    <property type="term" value="F:histone binding"/>
    <property type="evidence" value="ECO:0007669"/>
    <property type="project" value="TreeGrafter"/>
</dbReference>
<keyword evidence="7" id="KW-0067">ATP-binding</keyword>
<dbReference type="PROSITE" id="PS51194">
    <property type="entry name" value="HELICASE_CTER"/>
    <property type="match status" value="1"/>
</dbReference>
<feature type="compositionally biased region" description="Acidic residues" evidence="11">
    <location>
        <begin position="289"/>
        <end position="306"/>
    </location>
</feature>
<dbReference type="InterPro" id="IPR049730">
    <property type="entry name" value="SNF2/RAD54-like_C"/>
</dbReference>
<dbReference type="InterPro" id="IPR041684">
    <property type="entry name" value="Znf-PHD-like"/>
</dbReference>
<dbReference type="GO" id="GO:0000785">
    <property type="term" value="C:chromatin"/>
    <property type="evidence" value="ECO:0007669"/>
    <property type="project" value="TreeGrafter"/>
</dbReference>
<dbReference type="InterPro" id="IPR001650">
    <property type="entry name" value="Helicase_C-like"/>
</dbReference>
<feature type="compositionally biased region" description="Basic residues" evidence="11">
    <location>
        <begin position="417"/>
        <end position="429"/>
    </location>
</feature>
<organism evidence="15 16">
    <name type="scientific">Pyronema omphalodes (strain CBS 100304)</name>
    <name type="common">Pyronema confluens</name>
    <dbReference type="NCBI Taxonomy" id="1076935"/>
    <lineage>
        <taxon>Eukaryota</taxon>
        <taxon>Fungi</taxon>
        <taxon>Dikarya</taxon>
        <taxon>Ascomycota</taxon>
        <taxon>Pezizomycotina</taxon>
        <taxon>Pezizomycetes</taxon>
        <taxon>Pezizales</taxon>
        <taxon>Pyronemataceae</taxon>
        <taxon>Pyronema</taxon>
    </lineage>
</organism>
<dbReference type="SMART" id="SM00249">
    <property type="entry name" value="PHD"/>
    <property type="match status" value="2"/>
</dbReference>
<dbReference type="SMART" id="SM00487">
    <property type="entry name" value="DEXDc"/>
    <property type="match status" value="1"/>
</dbReference>
<feature type="region of interest" description="Disordered" evidence="11">
    <location>
        <begin position="1883"/>
        <end position="2069"/>
    </location>
</feature>
<feature type="compositionally biased region" description="Polar residues" evidence="11">
    <location>
        <begin position="2004"/>
        <end position="2013"/>
    </location>
</feature>
<dbReference type="GO" id="GO:0003682">
    <property type="term" value="F:chromatin binding"/>
    <property type="evidence" value="ECO:0007669"/>
    <property type="project" value="TreeGrafter"/>
</dbReference>
<feature type="domain" description="Helicase C-terminal" evidence="14">
    <location>
        <begin position="1192"/>
        <end position="1344"/>
    </location>
</feature>
<dbReference type="CDD" id="cd18793">
    <property type="entry name" value="SF2_C_SNF"/>
    <property type="match status" value="1"/>
</dbReference>
<dbReference type="eggNOG" id="KOG0383">
    <property type="taxonomic scope" value="Eukaryota"/>
</dbReference>
<feature type="compositionally biased region" description="Pro residues" evidence="11">
    <location>
        <begin position="1582"/>
        <end position="1644"/>
    </location>
</feature>
<evidence type="ECO:0000256" key="2">
    <source>
        <dbReference type="ARBA" id="ARBA00022723"/>
    </source>
</evidence>
<feature type="compositionally biased region" description="Pro residues" evidence="11">
    <location>
        <begin position="1565"/>
        <end position="1574"/>
    </location>
</feature>
<dbReference type="Pfam" id="PF15446">
    <property type="entry name" value="zf-PHD-like"/>
    <property type="match status" value="1"/>
</dbReference>
<dbReference type="Pfam" id="PF00176">
    <property type="entry name" value="SNF2-rel_dom"/>
    <property type="match status" value="1"/>
</dbReference>
<dbReference type="GO" id="GO:0016887">
    <property type="term" value="F:ATP hydrolysis activity"/>
    <property type="evidence" value="ECO:0007669"/>
    <property type="project" value="TreeGrafter"/>
</dbReference>
<feature type="compositionally biased region" description="Low complexity" evidence="11">
    <location>
        <begin position="1900"/>
        <end position="1915"/>
    </location>
</feature>
<gene>
    <name evidence="15" type="ORF">PCON_06670</name>
</gene>
<dbReference type="InterPro" id="IPR038718">
    <property type="entry name" value="SNF2-like_sf"/>
</dbReference>
<dbReference type="GO" id="GO:0008270">
    <property type="term" value="F:zinc ion binding"/>
    <property type="evidence" value="ECO:0007669"/>
    <property type="project" value="UniProtKB-KW"/>
</dbReference>
<dbReference type="InterPro" id="IPR011011">
    <property type="entry name" value="Znf_FYVE_PHD"/>
</dbReference>
<dbReference type="CDD" id="cd15489">
    <property type="entry name" value="PHD_SF"/>
    <property type="match status" value="1"/>
</dbReference>
<dbReference type="InterPro" id="IPR000330">
    <property type="entry name" value="SNF2_N"/>
</dbReference>
<feature type="compositionally biased region" description="Low complexity" evidence="11">
    <location>
        <begin position="2083"/>
        <end position="2098"/>
    </location>
</feature>
<dbReference type="PROSITE" id="PS51007">
    <property type="entry name" value="CYTC"/>
    <property type="match status" value="1"/>
</dbReference>
<feature type="compositionally biased region" description="Basic and acidic residues" evidence="11">
    <location>
        <begin position="1444"/>
        <end position="1466"/>
    </location>
</feature>
<accession>U4L470</accession>
<keyword evidence="2 10" id="KW-0479">Metal-binding</keyword>
<comment type="subcellular location">
    <subcellularLocation>
        <location evidence="1">Nucleus</location>
    </subcellularLocation>
</comment>
<dbReference type="Gene3D" id="3.30.40.10">
    <property type="entry name" value="Zinc/RING finger domain, C3HC4 (zinc finger)"/>
    <property type="match status" value="1"/>
</dbReference>
<feature type="compositionally biased region" description="Basic residues" evidence="11">
    <location>
        <begin position="184"/>
        <end position="195"/>
    </location>
</feature>
<feature type="compositionally biased region" description="Acidic residues" evidence="11">
    <location>
        <begin position="27"/>
        <end position="54"/>
    </location>
</feature>
<keyword evidence="9" id="KW-0539">Nucleus</keyword>
<evidence type="ECO:0000259" key="13">
    <source>
        <dbReference type="PROSITE" id="PS51192"/>
    </source>
</evidence>
<evidence type="ECO:0000256" key="6">
    <source>
        <dbReference type="ARBA" id="ARBA00022833"/>
    </source>
</evidence>
<evidence type="ECO:0000313" key="15">
    <source>
        <dbReference type="EMBL" id="CCX07083.1"/>
    </source>
</evidence>
<dbReference type="InterPro" id="IPR013083">
    <property type="entry name" value="Znf_RING/FYVE/PHD"/>
</dbReference>
<dbReference type="PANTHER" id="PTHR45623">
    <property type="entry name" value="CHROMODOMAIN-HELICASE-DNA-BINDING PROTEIN 3-RELATED-RELATED"/>
    <property type="match status" value="1"/>
</dbReference>
<evidence type="ECO:0000256" key="7">
    <source>
        <dbReference type="ARBA" id="ARBA00022840"/>
    </source>
</evidence>
<keyword evidence="4" id="KW-0863">Zinc-finger</keyword>
<evidence type="ECO:0000259" key="12">
    <source>
        <dbReference type="PROSITE" id="PS51007"/>
    </source>
</evidence>
<feature type="compositionally biased region" description="Acidic residues" evidence="11">
    <location>
        <begin position="153"/>
        <end position="174"/>
    </location>
</feature>
<dbReference type="GO" id="GO:0005634">
    <property type="term" value="C:nucleus"/>
    <property type="evidence" value="ECO:0007669"/>
    <property type="project" value="UniProtKB-SubCell"/>
</dbReference>
<feature type="compositionally biased region" description="Acidic residues" evidence="11">
    <location>
        <begin position="353"/>
        <end position="362"/>
    </location>
</feature>
<feature type="compositionally biased region" description="Pro residues" evidence="11">
    <location>
        <begin position="1736"/>
        <end position="1748"/>
    </location>
</feature>